<evidence type="ECO:0000313" key="2">
    <source>
        <dbReference type="EMBL" id="BES88834.1"/>
    </source>
</evidence>
<name>A0ABN7ABY1_9HEMI</name>
<gene>
    <name evidence="2" type="ORF">NTJ_01641</name>
</gene>
<accession>A0ABN7ABY1</accession>
<proteinExistence type="predicted"/>
<feature type="region of interest" description="Disordered" evidence="1">
    <location>
        <begin position="1"/>
        <end position="24"/>
    </location>
</feature>
<reference evidence="2 3" key="1">
    <citation type="submission" date="2023-09" db="EMBL/GenBank/DDBJ databases">
        <title>Nesidiocoris tenuis whole genome shotgun sequence.</title>
        <authorList>
            <person name="Shibata T."/>
            <person name="Shimoda M."/>
            <person name="Kobayashi T."/>
            <person name="Uehara T."/>
        </authorList>
    </citation>
    <scope>NUCLEOTIDE SEQUENCE [LARGE SCALE GENOMIC DNA]</scope>
    <source>
        <strain evidence="2 3">Japan</strain>
    </source>
</reference>
<organism evidence="2 3">
    <name type="scientific">Nesidiocoris tenuis</name>
    <dbReference type="NCBI Taxonomy" id="355587"/>
    <lineage>
        <taxon>Eukaryota</taxon>
        <taxon>Metazoa</taxon>
        <taxon>Ecdysozoa</taxon>
        <taxon>Arthropoda</taxon>
        <taxon>Hexapoda</taxon>
        <taxon>Insecta</taxon>
        <taxon>Pterygota</taxon>
        <taxon>Neoptera</taxon>
        <taxon>Paraneoptera</taxon>
        <taxon>Hemiptera</taxon>
        <taxon>Heteroptera</taxon>
        <taxon>Panheteroptera</taxon>
        <taxon>Cimicomorpha</taxon>
        <taxon>Miridae</taxon>
        <taxon>Dicyphina</taxon>
        <taxon>Nesidiocoris</taxon>
    </lineage>
</organism>
<dbReference type="Proteomes" id="UP001307889">
    <property type="component" value="Chromosome 1"/>
</dbReference>
<evidence type="ECO:0000256" key="1">
    <source>
        <dbReference type="SAM" id="MobiDB-lite"/>
    </source>
</evidence>
<dbReference type="EMBL" id="AP028909">
    <property type="protein sequence ID" value="BES88834.1"/>
    <property type="molecule type" value="Genomic_DNA"/>
</dbReference>
<protein>
    <submittedName>
        <fullName evidence="2">Uncharacterized protein</fullName>
    </submittedName>
</protein>
<evidence type="ECO:0000313" key="3">
    <source>
        <dbReference type="Proteomes" id="UP001307889"/>
    </source>
</evidence>
<keyword evidence="3" id="KW-1185">Reference proteome</keyword>
<sequence>MDDLSQVNAPESETKWPSSEPTFQHQPFSSLLRAAQKSFFFQRPPDLWNLPRSCSYDRLRSYKGDCPTLLTYTSISIH</sequence>